<dbReference type="InterPro" id="IPR008271">
    <property type="entry name" value="Ser/Thr_kinase_AS"/>
</dbReference>
<evidence type="ECO:0000256" key="5">
    <source>
        <dbReference type="ARBA" id="ARBA00022777"/>
    </source>
</evidence>
<evidence type="ECO:0000256" key="4">
    <source>
        <dbReference type="ARBA" id="ARBA00022741"/>
    </source>
</evidence>
<dbReference type="PROSITE" id="PS00108">
    <property type="entry name" value="PROTEIN_KINASE_ST"/>
    <property type="match status" value="1"/>
</dbReference>
<proteinExistence type="predicted"/>
<dbReference type="PROSITE" id="PS50011">
    <property type="entry name" value="PROTEIN_KINASE_DOM"/>
    <property type="match status" value="1"/>
</dbReference>
<keyword evidence="3" id="KW-0808">Transferase</keyword>
<dbReference type="Gene3D" id="1.10.510.10">
    <property type="entry name" value="Transferase(Phosphotransferase) domain 1"/>
    <property type="match status" value="1"/>
</dbReference>
<keyword evidence="8" id="KW-0540">Nuclease</keyword>
<organism evidence="8 9">
    <name type="scientific">Streptomyces polygonati</name>
    <dbReference type="NCBI Taxonomy" id="1617087"/>
    <lineage>
        <taxon>Bacteria</taxon>
        <taxon>Bacillati</taxon>
        <taxon>Actinomycetota</taxon>
        <taxon>Actinomycetes</taxon>
        <taxon>Kitasatosporales</taxon>
        <taxon>Streptomycetaceae</taxon>
        <taxon>Streptomyces</taxon>
    </lineage>
</organism>
<dbReference type="PANTHER" id="PTHR43289">
    <property type="entry name" value="MITOGEN-ACTIVATED PROTEIN KINASE KINASE KINASE 20-RELATED"/>
    <property type="match status" value="1"/>
</dbReference>
<dbReference type="RefSeq" id="WP_386431559.1">
    <property type="nucleotide sequence ID" value="NZ_JBHSBB010000014.1"/>
</dbReference>
<keyword evidence="6" id="KW-0067">ATP-binding</keyword>
<dbReference type="InterPro" id="IPR000719">
    <property type="entry name" value="Prot_kinase_dom"/>
</dbReference>
<feature type="domain" description="Protein kinase" evidence="7">
    <location>
        <begin position="214"/>
        <end position="471"/>
    </location>
</feature>
<dbReference type="GO" id="GO:0016787">
    <property type="term" value="F:hydrolase activity"/>
    <property type="evidence" value="ECO:0007669"/>
    <property type="project" value="UniProtKB-KW"/>
</dbReference>
<sequence>MLINLDNARQTLAEAYIECLSDVSLPYEWSELARILRSEEAPRTYTPALGAALLARSCDATVDPLSIKENYSERSFSLRLVAHHALVPMATKVKLDLNSAGREPLNNQPFFRYSHYSEIERLSSRAKPYFDILKQHLAKLEFYTTHEARLALTAFLRVCAEASIGGSENFEHDDRPDNILTVDWVEHGQRIPASLNLTQPYALALTSHGSRGDYACEVRPIEGGQAQVFWATHKPTGRKVALKKIRSAFSHRVARMKREIEVGCMLNGHPHAMPILDFSQDYTWFVMPRAQGTAQERHFDLQQTPALLALLQSICSVLAEAHDRDYVHRDIKPANILLLDGRWVLADWGIVRRPHGQTTDPQHTKAGIAMGSDGFAAPELQDDAHHADARADIYSLGQLVGWAVTGQNPQANIPLVPKSGPWRSVVRIATKRNPDSRPASVKEFLDLAIREVDSPAVSAVRIAESLTERILQESTGAVEEMLDLAVHHTDDSNLYSDFLVKIDVLQIIPGLLTDPERAVEIVRAMSSLFAARKDLPEYEANQLIPWFFSIAQRAASSGEFELLDECCAGMFYWSSLRDQWESQDAITEWLRELKGETASSVAQAIIRHPQSARHFDDLISDLRIDRRLRWAIKNVK</sequence>
<keyword evidence="9" id="KW-1185">Reference proteome</keyword>
<dbReference type="EC" id="2.7.11.1" evidence="1"/>
<reference evidence="9" key="1">
    <citation type="journal article" date="2019" name="Int. J. Syst. Evol. Microbiol.">
        <title>The Global Catalogue of Microorganisms (GCM) 10K type strain sequencing project: providing services to taxonomists for standard genome sequencing and annotation.</title>
        <authorList>
            <consortium name="The Broad Institute Genomics Platform"/>
            <consortium name="The Broad Institute Genome Sequencing Center for Infectious Disease"/>
            <person name="Wu L."/>
            <person name="Ma J."/>
        </authorList>
    </citation>
    <scope>NUCLEOTIDE SEQUENCE [LARGE SCALE GENOMIC DNA]</scope>
    <source>
        <strain evidence="9">CGMCC 4.7237</strain>
    </source>
</reference>
<name>A0ABV8HQ04_9ACTN</name>
<keyword evidence="4" id="KW-0547">Nucleotide-binding</keyword>
<dbReference type="Pfam" id="PF09566">
    <property type="entry name" value="RE_SacI"/>
    <property type="match status" value="1"/>
</dbReference>
<dbReference type="Proteomes" id="UP001595765">
    <property type="component" value="Unassembled WGS sequence"/>
</dbReference>
<evidence type="ECO:0000313" key="8">
    <source>
        <dbReference type="EMBL" id="MFC4034057.1"/>
    </source>
</evidence>
<comment type="caution">
    <text evidence="8">The sequence shown here is derived from an EMBL/GenBank/DDBJ whole genome shotgun (WGS) entry which is preliminary data.</text>
</comment>
<keyword evidence="8" id="KW-0255">Endonuclease</keyword>
<protein>
    <recommendedName>
        <fullName evidence="1">non-specific serine/threonine protein kinase</fullName>
        <ecNumber evidence="1">2.7.11.1</ecNumber>
    </recommendedName>
</protein>
<dbReference type="InterPro" id="IPR019066">
    <property type="entry name" value="Restrct_endonuc_II_SacI"/>
</dbReference>
<dbReference type="SUPFAM" id="SSF56112">
    <property type="entry name" value="Protein kinase-like (PK-like)"/>
    <property type="match status" value="1"/>
</dbReference>
<dbReference type="PANTHER" id="PTHR43289:SF6">
    <property type="entry name" value="SERINE_THREONINE-PROTEIN KINASE NEKL-3"/>
    <property type="match status" value="1"/>
</dbReference>
<evidence type="ECO:0000313" key="9">
    <source>
        <dbReference type="Proteomes" id="UP001595765"/>
    </source>
</evidence>
<evidence type="ECO:0000256" key="3">
    <source>
        <dbReference type="ARBA" id="ARBA00022679"/>
    </source>
</evidence>
<dbReference type="GO" id="GO:0004519">
    <property type="term" value="F:endonuclease activity"/>
    <property type="evidence" value="ECO:0007669"/>
    <property type="project" value="UniProtKB-KW"/>
</dbReference>
<keyword evidence="8" id="KW-0378">Hydrolase</keyword>
<dbReference type="Pfam" id="PF00069">
    <property type="entry name" value="Pkinase"/>
    <property type="match status" value="1"/>
</dbReference>
<keyword evidence="5" id="KW-0418">Kinase</keyword>
<gene>
    <name evidence="8" type="ORF">ACFO3J_21635</name>
</gene>
<evidence type="ECO:0000256" key="1">
    <source>
        <dbReference type="ARBA" id="ARBA00012513"/>
    </source>
</evidence>
<dbReference type="EMBL" id="JBHSBB010000014">
    <property type="protein sequence ID" value="MFC4034057.1"/>
    <property type="molecule type" value="Genomic_DNA"/>
</dbReference>
<dbReference type="CDD" id="cd14014">
    <property type="entry name" value="STKc_PknB_like"/>
    <property type="match status" value="1"/>
</dbReference>
<accession>A0ABV8HQ04</accession>
<evidence type="ECO:0000259" key="7">
    <source>
        <dbReference type="PROSITE" id="PS50011"/>
    </source>
</evidence>
<evidence type="ECO:0000256" key="6">
    <source>
        <dbReference type="ARBA" id="ARBA00022840"/>
    </source>
</evidence>
<dbReference type="SMART" id="SM00220">
    <property type="entry name" value="S_TKc"/>
    <property type="match status" value="1"/>
</dbReference>
<evidence type="ECO:0000256" key="2">
    <source>
        <dbReference type="ARBA" id="ARBA00022527"/>
    </source>
</evidence>
<keyword evidence="2" id="KW-0723">Serine/threonine-protein kinase</keyword>
<dbReference type="InterPro" id="IPR011009">
    <property type="entry name" value="Kinase-like_dom_sf"/>
</dbReference>